<dbReference type="AlphaFoldDB" id="A0A8S2A5G1"/>
<feature type="transmembrane region" description="Helical" evidence="18">
    <location>
        <begin position="177"/>
        <end position="198"/>
    </location>
</feature>
<evidence type="ECO:0000256" key="14">
    <source>
        <dbReference type="ARBA" id="ARBA00022989"/>
    </source>
</evidence>
<dbReference type="FunFam" id="3.80.10.10:FF:000041">
    <property type="entry name" value="LRR receptor-like serine/threonine-protein kinase ERECTA"/>
    <property type="match status" value="1"/>
</dbReference>
<evidence type="ECO:0000256" key="12">
    <source>
        <dbReference type="ARBA" id="ARBA00022777"/>
    </source>
</evidence>
<keyword evidence="7" id="KW-0808">Transferase</keyword>
<name>A0A8S2A5G1_ARAAE</name>
<dbReference type="EC" id="2.7.11.1" evidence="3"/>
<evidence type="ECO:0000256" key="10">
    <source>
        <dbReference type="ARBA" id="ARBA00022737"/>
    </source>
</evidence>
<dbReference type="GO" id="GO:0005886">
    <property type="term" value="C:plasma membrane"/>
    <property type="evidence" value="ECO:0007669"/>
    <property type="project" value="UniProtKB-SubCell"/>
</dbReference>
<dbReference type="Gene3D" id="1.10.510.10">
    <property type="entry name" value="Transferase(Phosphotransferase) domain 1"/>
    <property type="match status" value="1"/>
</dbReference>
<organism evidence="22 23">
    <name type="scientific">Arabidopsis arenosa</name>
    <name type="common">Sand rock-cress</name>
    <name type="synonym">Cardaminopsis arenosa</name>
    <dbReference type="NCBI Taxonomy" id="38785"/>
    <lineage>
        <taxon>Eukaryota</taxon>
        <taxon>Viridiplantae</taxon>
        <taxon>Streptophyta</taxon>
        <taxon>Embryophyta</taxon>
        <taxon>Tracheophyta</taxon>
        <taxon>Spermatophyta</taxon>
        <taxon>Magnoliopsida</taxon>
        <taxon>eudicotyledons</taxon>
        <taxon>Gunneridae</taxon>
        <taxon>Pentapetalae</taxon>
        <taxon>rosids</taxon>
        <taxon>malvids</taxon>
        <taxon>Brassicales</taxon>
        <taxon>Brassicaceae</taxon>
        <taxon>Camelineae</taxon>
        <taxon>Arabidopsis</taxon>
    </lineage>
</organism>
<evidence type="ECO:0000256" key="2">
    <source>
        <dbReference type="ARBA" id="ARBA00009592"/>
    </source>
</evidence>
<evidence type="ECO:0000256" key="17">
    <source>
        <dbReference type="SAM" id="MobiDB-lite"/>
    </source>
</evidence>
<dbReference type="InterPro" id="IPR001611">
    <property type="entry name" value="Leu-rich_rpt"/>
</dbReference>
<dbReference type="SUPFAM" id="SSF56112">
    <property type="entry name" value="Protein kinase-like (PK-like)"/>
    <property type="match status" value="1"/>
</dbReference>
<keyword evidence="13" id="KW-0067">ATP-binding</keyword>
<proteinExistence type="inferred from homology"/>
<protein>
    <recommendedName>
        <fullName evidence="3">non-specific serine/threonine protein kinase</fullName>
        <ecNumber evidence="3">2.7.11.1</ecNumber>
    </recommendedName>
</protein>
<dbReference type="Pfam" id="PF06916">
    <property type="entry name" value="FAM210A-B_dom"/>
    <property type="match status" value="1"/>
</dbReference>
<keyword evidence="5" id="KW-0723">Serine/threonine-protein kinase</keyword>
<dbReference type="Proteomes" id="UP000682877">
    <property type="component" value="Chromosome 4"/>
</dbReference>
<feature type="domain" description="Leucine-rich repeat-containing N-terminal plant-type" evidence="21">
    <location>
        <begin position="208"/>
        <end position="246"/>
    </location>
</feature>
<evidence type="ECO:0000256" key="16">
    <source>
        <dbReference type="ARBA" id="ARBA00023180"/>
    </source>
</evidence>
<dbReference type="Pfam" id="PF00560">
    <property type="entry name" value="LRR_1"/>
    <property type="match status" value="8"/>
</dbReference>
<evidence type="ECO:0000256" key="3">
    <source>
        <dbReference type="ARBA" id="ARBA00012513"/>
    </source>
</evidence>
<keyword evidence="8 18" id="KW-0812">Transmembrane</keyword>
<keyword evidence="6" id="KW-0433">Leucine-rich repeat</keyword>
<keyword evidence="4" id="KW-1003">Cell membrane</keyword>
<comment type="similarity">
    <text evidence="2">Belongs to the RLP family.</text>
</comment>
<dbReference type="FunFam" id="3.80.10.10:FF:000288">
    <property type="entry name" value="LRR receptor-like serine/threonine-protein kinase EFR"/>
    <property type="match status" value="1"/>
</dbReference>
<evidence type="ECO:0000256" key="7">
    <source>
        <dbReference type="ARBA" id="ARBA00022679"/>
    </source>
</evidence>
<dbReference type="PANTHER" id="PTHR48054:SF14">
    <property type="entry name" value="MDIS1-INTERACTING RECEPTOR LIKE KINASE 2-LIKE"/>
    <property type="match status" value="1"/>
</dbReference>
<evidence type="ECO:0000313" key="22">
    <source>
        <dbReference type="EMBL" id="CAE6015547.1"/>
    </source>
</evidence>
<dbReference type="GO" id="GO:0005524">
    <property type="term" value="F:ATP binding"/>
    <property type="evidence" value="ECO:0007669"/>
    <property type="project" value="UniProtKB-KW"/>
</dbReference>
<dbReference type="Pfam" id="PF07714">
    <property type="entry name" value="PK_Tyr_Ser-Thr"/>
    <property type="match status" value="1"/>
</dbReference>
<evidence type="ECO:0000256" key="15">
    <source>
        <dbReference type="ARBA" id="ARBA00023136"/>
    </source>
</evidence>
<dbReference type="SUPFAM" id="SSF52058">
    <property type="entry name" value="L domain-like"/>
    <property type="match status" value="1"/>
</dbReference>
<dbReference type="InterPro" id="IPR003591">
    <property type="entry name" value="Leu-rich_rpt_typical-subtyp"/>
</dbReference>
<evidence type="ECO:0000256" key="8">
    <source>
        <dbReference type="ARBA" id="ARBA00022692"/>
    </source>
</evidence>
<evidence type="ECO:0000256" key="18">
    <source>
        <dbReference type="SAM" id="Phobius"/>
    </source>
</evidence>
<keyword evidence="11" id="KW-0547">Nucleotide-binding</keyword>
<feature type="domain" description="Serine-threonine/tyrosine-protein kinase catalytic" evidence="20">
    <location>
        <begin position="847"/>
        <end position="963"/>
    </location>
</feature>
<keyword evidence="9" id="KW-0732">Signal</keyword>
<dbReference type="Gene3D" id="3.80.10.10">
    <property type="entry name" value="Ribonuclease Inhibitor"/>
    <property type="match status" value="4"/>
</dbReference>
<dbReference type="FunFam" id="3.80.10.10:FF:000275">
    <property type="entry name" value="Leucine-rich repeat receptor-like protein kinase"/>
    <property type="match status" value="1"/>
</dbReference>
<keyword evidence="23" id="KW-1185">Reference proteome</keyword>
<dbReference type="InterPro" id="IPR001245">
    <property type="entry name" value="Ser-Thr/Tyr_kinase_cat_dom"/>
</dbReference>
<keyword evidence="14 18" id="KW-1133">Transmembrane helix</keyword>
<dbReference type="InterPro" id="IPR032675">
    <property type="entry name" value="LRR_dom_sf"/>
</dbReference>
<reference evidence="22" key="1">
    <citation type="submission" date="2021-01" db="EMBL/GenBank/DDBJ databases">
        <authorList>
            <person name="Bezrukov I."/>
        </authorList>
    </citation>
    <scope>NUCLEOTIDE SEQUENCE</scope>
</reference>
<dbReference type="InterPro" id="IPR052592">
    <property type="entry name" value="LRR-RLK"/>
</dbReference>
<dbReference type="EMBL" id="LR999454">
    <property type="protein sequence ID" value="CAE6015547.1"/>
    <property type="molecule type" value="Genomic_DNA"/>
</dbReference>
<evidence type="ECO:0000259" key="19">
    <source>
        <dbReference type="Pfam" id="PF06916"/>
    </source>
</evidence>
<evidence type="ECO:0000256" key="4">
    <source>
        <dbReference type="ARBA" id="ARBA00022475"/>
    </source>
</evidence>
<feature type="region of interest" description="Disordered" evidence="17">
    <location>
        <begin position="25"/>
        <end position="72"/>
    </location>
</feature>
<keyword evidence="10" id="KW-0677">Repeat</keyword>
<dbReference type="PANTHER" id="PTHR48054">
    <property type="entry name" value="RECEPTOR KINASE-LIKE PROTEIN XA21"/>
    <property type="match status" value="1"/>
</dbReference>
<dbReference type="Pfam" id="PF08263">
    <property type="entry name" value="LRRNT_2"/>
    <property type="match status" value="1"/>
</dbReference>
<evidence type="ECO:0000256" key="6">
    <source>
        <dbReference type="ARBA" id="ARBA00022614"/>
    </source>
</evidence>
<evidence type="ECO:0000256" key="9">
    <source>
        <dbReference type="ARBA" id="ARBA00022729"/>
    </source>
</evidence>
<feature type="domain" description="DUF1279" evidence="19">
    <location>
        <begin position="1066"/>
        <end position="1148"/>
    </location>
</feature>
<dbReference type="InterPro" id="IPR013210">
    <property type="entry name" value="LRR_N_plant-typ"/>
</dbReference>
<gene>
    <name evidence="22" type="ORF">AARE701A_LOCUS9880</name>
</gene>
<dbReference type="InterPro" id="IPR009688">
    <property type="entry name" value="FAM210A/B-like_dom"/>
</dbReference>
<dbReference type="SUPFAM" id="SSF52047">
    <property type="entry name" value="RNI-like"/>
    <property type="match status" value="1"/>
</dbReference>
<keyword evidence="16" id="KW-0325">Glycoprotein</keyword>
<evidence type="ECO:0000256" key="13">
    <source>
        <dbReference type="ARBA" id="ARBA00022840"/>
    </source>
</evidence>
<comment type="subcellular location">
    <subcellularLocation>
        <location evidence="1">Cell membrane</location>
        <topology evidence="1">Single-pass type I membrane protein</topology>
    </subcellularLocation>
</comment>
<sequence>MSKEAEMSIADALVVCRLRKNADFRASSSQKQMEDGVVQDDGYVGQSGGTEKKEKSNSVYDQLPNGDIAESSNVVEEQADTDDDCYAEILNDDIIKLDEEALKASQAFRPTNPTHQETISSESSSKRSKCGIKKESTETMNSYALFRIKNVAGTDSSWRFPNPFNIKKDYSQILMKNVLATTVFLAILFSFFGTVLIARNYTYGFTDETDRQALFDFKSQVSEDKRVVLSSWNNSFPLCNWNGVTCGHKHKRVTRLDLGGLQLGGVISPSIGNLSFLISLNLTENSFVGTIPHEVGNLFRLQHLNMSFNFLEGEIPASLSNCSRLLNLGLYSNHLGGSVPSELGSLTKLVGLYLGQNNLNGKIPSSLGNLTSLIFLGLANNNIEGGIPEGLARLSQIVDLELSMNNFSGVFPHAIYNLSSLEYLSISANSFFGSLRPDFGNLLPNIRTLYLEGNHFTGAIPETLSNISNLQVVAMEYNNLMGSIPLSFGKVRNLQLLELYGNFLGSYSSGDLEFLGSLTNCTHLQTLSVGENRLGGDLPTSIANLSTNLIHLSLGKNHISGSIPNDIGNLISLQTFQLEKNMLVGPLPTSLGKLSNLGILSLYSNRMSGEIPFSLGNITRLEKLYLSSNSFNGIIPPSLGNCDYLLRLYMGSNKLNGTIPREIMQIKTLVNLGLSDNSLTGSLPNGVGGLELLVTLTVAHNKLSGKLPQTLGKCLSLEKLYLQGNSFDGDIPDIRGLVGIQRVDLSNNNLSGSIPEYLANISSLEYLNLSFNNFEGRVSTEGKFQNATIVSVLGNKDLCGGIKELKLKLCHSKAPPLEKQHSSIFKKVVIGLLLKFDKESFLNQLSSAGVRGTIGYAAPEYGMGGQPSIHGDVYSFGVLLLEMFTGKRPTNLLFEGNLTIHSYTRSALPLRVLEIVDKSIIRSGLRIGFPVTECLTLLLEVGLRCCEESPTKRLTTSEITKDLFSIRERSFTPRPKCPPHVLEWQQVVVEGDSDDLVNPSSKKFRCRAVREKAEEIEKNTSSPSPSSAEEVTKKYGLEVGLWKILSSKDDEGSDGENKKKRSKTDEAKELLAKYGGAYLATSITLSLISFSLCYVLVTSGVDVQALLLKVGISTNETGEKVGAFALAYAAHKAASPIRFPPTVALTPIVASWIGKKVDKEKDE</sequence>
<evidence type="ECO:0000313" key="23">
    <source>
        <dbReference type="Proteomes" id="UP000682877"/>
    </source>
</evidence>
<accession>A0A8S2A5G1</accession>
<keyword evidence="12" id="KW-0418">Kinase</keyword>
<dbReference type="InterPro" id="IPR011009">
    <property type="entry name" value="Kinase-like_dom_sf"/>
</dbReference>
<evidence type="ECO:0000256" key="5">
    <source>
        <dbReference type="ARBA" id="ARBA00022527"/>
    </source>
</evidence>
<feature type="region of interest" description="Disordered" evidence="17">
    <location>
        <begin position="107"/>
        <end position="132"/>
    </location>
</feature>
<dbReference type="SMART" id="SM00369">
    <property type="entry name" value="LRR_TYP"/>
    <property type="match status" value="9"/>
</dbReference>
<dbReference type="GO" id="GO:0004674">
    <property type="term" value="F:protein serine/threonine kinase activity"/>
    <property type="evidence" value="ECO:0007669"/>
    <property type="project" value="UniProtKB-KW"/>
</dbReference>
<evidence type="ECO:0000256" key="11">
    <source>
        <dbReference type="ARBA" id="ARBA00022741"/>
    </source>
</evidence>
<feature type="compositionally biased region" description="Polar residues" evidence="17">
    <location>
        <begin position="108"/>
        <end position="119"/>
    </location>
</feature>
<keyword evidence="15 18" id="KW-0472">Membrane</keyword>
<evidence type="ECO:0000259" key="20">
    <source>
        <dbReference type="Pfam" id="PF07714"/>
    </source>
</evidence>
<evidence type="ECO:0000256" key="1">
    <source>
        <dbReference type="ARBA" id="ARBA00004251"/>
    </source>
</evidence>
<evidence type="ECO:0000259" key="21">
    <source>
        <dbReference type="Pfam" id="PF08263"/>
    </source>
</evidence>